<name>Q3AB68_CARHZ</name>
<proteinExistence type="predicted"/>
<dbReference type="KEGG" id="chy:CHY_1796"/>
<dbReference type="InParanoid" id="Q3AB68"/>
<accession>Q3AB68</accession>
<dbReference type="AlphaFoldDB" id="Q3AB68"/>
<protein>
    <submittedName>
        <fullName evidence="1">Uncharacterized protein</fullName>
    </submittedName>
</protein>
<dbReference type="HOGENOM" id="CLU_3096939_0_0_9"/>
<dbReference type="Proteomes" id="UP000002706">
    <property type="component" value="Chromosome"/>
</dbReference>
<organism evidence="1 2">
    <name type="scientific">Carboxydothermus hydrogenoformans (strain ATCC BAA-161 / DSM 6008 / Z-2901)</name>
    <dbReference type="NCBI Taxonomy" id="246194"/>
    <lineage>
        <taxon>Bacteria</taxon>
        <taxon>Bacillati</taxon>
        <taxon>Bacillota</taxon>
        <taxon>Clostridia</taxon>
        <taxon>Thermoanaerobacterales</taxon>
        <taxon>Thermoanaerobacteraceae</taxon>
        <taxon>Carboxydothermus</taxon>
    </lineage>
</organism>
<keyword evidence="2" id="KW-1185">Reference proteome</keyword>
<reference evidence="1 2" key="1">
    <citation type="journal article" date="2005" name="PLoS Genet.">
        <title>Life in hot carbon monoxide: the complete genome sequence of Carboxydothermus hydrogenoformans Z-2901.</title>
        <authorList>
            <person name="Wu M."/>
            <person name="Ren Q."/>
            <person name="Durkin A.S."/>
            <person name="Daugherty S.C."/>
            <person name="Brinkac L.M."/>
            <person name="Dodson R.J."/>
            <person name="Madupu R."/>
            <person name="Sullivan S.A."/>
            <person name="Kolonay J.F."/>
            <person name="Haft D.H."/>
            <person name="Nelson W.C."/>
            <person name="Tallon L.J."/>
            <person name="Jones K.M."/>
            <person name="Ulrich L.E."/>
            <person name="Gonzalez J.M."/>
            <person name="Zhulin I.B."/>
            <person name="Robb F.T."/>
            <person name="Eisen J.A."/>
        </authorList>
    </citation>
    <scope>NUCLEOTIDE SEQUENCE [LARGE SCALE GENOMIC DNA]</scope>
    <source>
        <strain evidence="2">ATCC BAA-161 / DSM 6008 / Z-2901</strain>
    </source>
</reference>
<evidence type="ECO:0000313" key="1">
    <source>
        <dbReference type="EMBL" id="ABB16007.1"/>
    </source>
</evidence>
<sequence length="51" mass="6281">MQKINPKNIFNLPYFTLKYFSKFFYNLFKEVLINLLKNTAWKISPRPLHLF</sequence>
<gene>
    <name evidence="1" type="ordered locus">CHY_1796</name>
</gene>
<dbReference type="EMBL" id="CP000141">
    <property type="protein sequence ID" value="ABB16007.1"/>
    <property type="molecule type" value="Genomic_DNA"/>
</dbReference>
<evidence type="ECO:0000313" key="2">
    <source>
        <dbReference type="Proteomes" id="UP000002706"/>
    </source>
</evidence>